<accession>A0A227NC31</accession>
<protein>
    <submittedName>
        <fullName evidence="1">Uncharacterized protein</fullName>
    </submittedName>
</protein>
<reference evidence="1 2" key="1">
    <citation type="submission" date="2016-11" db="EMBL/GenBank/DDBJ databases">
        <title>Whole genomes of Flavobacteriaceae.</title>
        <authorList>
            <person name="Stine C."/>
            <person name="Li C."/>
            <person name="Tadesse D."/>
        </authorList>
    </citation>
    <scope>NUCLEOTIDE SEQUENCE [LARGE SCALE GENOMIC DNA]</scope>
    <source>
        <strain evidence="1 2">DSM 24704</strain>
    </source>
</reference>
<proteinExistence type="predicted"/>
<dbReference type="Pfam" id="PF20212">
    <property type="entry name" value="DUF6572"/>
    <property type="match status" value="1"/>
</dbReference>
<dbReference type="OrthoDB" id="2229810at2"/>
<keyword evidence="2" id="KW-1185">Reference proteome</keyword>
<sequence>MSVEDRNKIDAISTNKEDVIVLTISDHLEWDDDNLHLLILQDKINSYFDALANGQIYESYPSAVGKKIMIQIVFEFLPSKTGEEFLKKVDGFIKGSGYDFNFYQLP</sequence>
<dbReference type="InterPro" id="IPR046702">
    <property type="entry name" value="DUF6572"/>
</dbReference>
<dbReference type="RefSeq" id="WP_089482084.1">
    <property type="nucleotide sequence ID" value="NZ_MUGS01000115.1"/>
</dbReference>
<gene>
    <name evidence="1" type="ORF">B0A64_24610</name>
</gene>
<organism evidence="1 2">
    <name type="scientific">Flavobacterium araucananum</name>
    <dbReference type="NCBI Taxonomy" id="946678"/>
    <lineage>
        <taxon>Bacteria</taxon>
        <taxon>Pseudomonadati</taxon>
        <taxon>Bacteroidota</taxon>
        <taxon>Flavobacteriia</taxon>
        <taxon>Flavobacteriales</taxon>
        <taxon>Flavobacteriaceae</taxon>
        <taxon>Flavobacterium</taxon>
    </lineage>
</organism>
<evidence type="ECO:0000313" key="1">
    <source>
        <dbReference type="EMBL" id="OXE95214.1"/>
    </source>
</evidence>
<dbReference type="EMBL" id="MUGS01000115">
    <property type="protein sequence ID" value="OXE95214.1"/>
    <property type="molecule type" value="Genomic_DNA"/>
</dbReference>
<comment type="caution">
    <text evidence="1">The sequence shown here is derived from an EMBL/GenBank/DDBJ whole genome shotgun (WGS) entry which is preliminary data.</text>
</comment>
<dbReference type="Proteomes" id="UP000214684">
    <property type="component" value="Unassembled WGS sequence"/>
</dbReference>
<evidence type="ECO:0000313" key="2">
    <source>
        <dbReference type="Proteomes" id="UP000214684"/>
    </source>
</evidence>
<name>A0A227NC31_9FLAO</name>
<dbReference type="AlphaFoldDB" id="A0A227NC31"/>